<protein>
    <submittedName>
        <fullName evidence="1">Uncharacterized protein</fullName>
    </submittedName>
</protein>
<sequence>MSKNRSKKPNKKQCRWKKEVPYSLNGEFTDAVALHETCKDNVIQLSTGALDPEALDSSSKGKHGAFYVSWKHMVSQSELKIFFDKKTDQGRSKKNIDSFERAQEFVDTYIGKHLECGDVISAELMNTQKRPFNAIATPFDRAAVIPHGSIIACVPPDFYHSPDTAYEQLEALCEELHSEGFVIVDTTADSRYKLKREYFTGESDGKQRGAHTDGPENFTHDGAALCRNQGYCNAPLFAMEKGIEEDVCIANLCDSQVKLLTRGVANTITFQRSHLFGGEKMLNYFNTSGRGKSYKYTRETTDTDIHEKELEFQLKFDGETVLIHKDEEGEVHLMIKFQVDAYMVEQEDGRKVCRFGWI</sequence>
<name>A0A481ZAC1_9VIRU</name>
<reference evidence="1" key="1">
    <citation type="journal article" date="2019" name="MBio">
        <title>Virus Genomes from Deep Sea Sediments Expand the Ocean Megavirome and Support Independent Origins of Viral Gigantism.</title>
        <authorList>
            <person name="Backstrom D."/>
            <person name="Yutin N."/>
            <person name="Jorgensen S.L."/>
            <person name="Dharamshi J."/>
            <person name="Homa F."/>
            <person name="Zaremba-Niedwiedzka K."/>
            <person name="Spang A."/>
            <person name="Wolf Y.I."/>
            <person name="Koonin E.V."/>
            <person name="Ettema T.J."/>
        </authorList>
    </citation>
    <scope>NUCLEOTIDE SEQUENCE</scope>
</reference>
<gene>
    <name evidence="1" type="ORF">LCPAC304_04570</name>
</gene>
<evidence type="ECO:0000313" key="1">
    <source>
        <dbReference type="EMBL" id="QBK92110.1"/>
    </source>
</evidence>
<accession>A0A481ZAC1</accession>
<proteinExistence type="predicted"/>
<organism evidence="1">
    <name type="scientific">Pithovirus LCPAC304</name>
    <dbReference type="NCBI Taxonomy" id="2506594"/>
    <lineage>
        <taxon>Viruses</taxon>
        <taxon>Pithoviruses</taxon>
    </lineage>
</organism>
<dbReference type="EMBL" id="MK500567">
    <property type="protein sequence ID" value="QBK92110.1"/>
    <property type="molecule type" value="Genomic_DNA"/>
</dbReference>